<protein>
    <recommendedName>
        <fullName evidence="3">DUF7144 domain-containing protein</fullName>
    </recommendedName>
</protein>
<dbReference type="Proteomes" id="UP000256269">
    <property type="component" value="Unassembled WGS sequence"/>
</dbReference>
<feature type="transmembrane region" description="Helical" evidence="2">
    <location>
        <begin position="12"/>
        <end position="33"/>
    </location>
</feature>
<keyword evidence="5" id="KW-1185">Reference proteome</keyword>
<keyword evidence="2" id="KW-1133">Transmembrane helix</keyword>
<organism evidence="4 5">
    <name type="scientific">Kutzneria buriramensis</name>
    <dbReference type="NCBI Taxonomy" id="1045776"/>
    <lineage>
        <taxon>Bacteria</taxon>
        <taxon>Bacillati</taxon>
        <taxon>Actinomycetota</taxon>
        <taxon>Actinomycetes</taxon>
        <taxon>Pseudonocardiales</taxon>
        <taxon>Pseudonocardiaceae</taxon>
        <taxon>Kutzneria</taxon>
    </lineage>
</organism>
<reference evidence="4 5" key="1">
    <citation type="submission" date="2018-08" db="EMBL/GenBank/DDBJ databases">
        <title>Genomic Encyclopedia of Archaeal and Bacterial Type Strains, Phase II (KMG-II): from individual species to whole genera.</title>
        <authorList>
            <person name="Goeker M."/>
        </authorList>
    </citation>
    <scope>NUCLEOTIDE SEQUENCE [LARGE SCALE GENOMIC DNA]</scope>
    <source>
        <strain evidence="4 5">DSM 45791</strain>
    </source>
</reference>
<dbReference type="AlphaFoldDB" id="A0A3E0H475"/>
<sequence length="151" mass="15954">MATEEIGSGWVVFASVLLVVTGAVNVVEGLVAMGQRSRVVVVADRFYLVDNTTTWGLVLLVFGAVLVAVGAGLLTLSEWARLPAIVIVGLHAVSQVFWIGAYPVWAVLMIALDTVLLFGLTARWPQSSRGTPTHHNHPRTGAPGRSAGEPG</sequence>
<keyword evidence="2" id="KW-0472">Membrane</keyword>
<keyword evidence="2" id="KW-0812">Transmembrane</keyword>
<evidence type="ECO:0000256" key="2">
    <source>
        <dbReference type="SAM" id="Phobius"/>
    </source>
</evidence>
<evidence type="ECO:0000259" key="3">
    <source>
        <dbReference type="Pfam" id="PF23636"/>
    </source>
</evidence>
<evidence type="ECO:0000313" key="5">
    <source>
        <dbReference type="Proteomes" id="UP000256269"/>
    </source>
</evidence>
<accession>A0A3E0H475</accession>
<feature type="region of interest" description="Disordered" evidence="1">
    <location>
        <begin position="127"/>
        <end position="151"/>
    </location>
</feature>
<proteinExistence type="predicted"/>
<feature type="domain" description="DUF7144" evidence="3">
    <location>
        <begin position="10"/>
        <end position="124"/>
    </location>
</feature>
<comment type="caution">
    <text evidence="4">The sequence shown here is derived from an EMBL/GenBank/DDBJ whole genome shotgun (WGS) entry which is preliminary data.</text>
</comment>
<dbReference type="InterPro" id="IPR055568">
    <property type="entry name" value="DUF7144"/>
</dbReference>
<dbReference type="EMBL" id="QUNO01000014">
    <property type="protein sequence ID" value="REH38058.1"/>
    <property type="molecule type" value="Genomic_DNA"/>
</dbReference>
<gene>
    <name evidence="4" type="ORF">BCF44_11483</name>
</gene>
<feature type="transmembrane region" description="Helical" evidence="2">
    <location>
        <begin position="54"/>
        <end position="76"/>
    </location>
</feature>
<dbReference type="Pfam" id="PF23636">
    <property type="entry name" value="DUF7144"/>
    <property type="match status" value="1"/>
</dbReference>
<feature type="transmembrane region" description="Helical" evidence="2">
    <location>
        <begin position="96"/>
        <end position="120"/>
    </location>
</feature>
<dbReference type="RefSeq" id="WP_116178929.1">
    <property type="nucleotide sequence ID" value="NZ_CP144375.1"/>
</dbReference>
<evidence type="ECO:0000256" key="1">
    <source>
        <dbReference type="SAM" id="MobiDB-lite"/>
    </source>
</evidence>
<evidence type="ECO:0000313" key="4">
    <source>
        <dbReference type="EMBL" id="REH38058.1"/>
    </source>
</evidence>
<name>A0A3E0H475_9PSEU</name>